<evidence type="ECO:0000313" key="3">
    <source>
        <dbReference type="Proteomes" id="UP000499080"/>
    </source>
</evidence>
<accession>A0A4Y2WIR4</accession>
<reference evidence="2 3" key="1">
    <citation type="journal article" date="2019" name="Sci. Rep.">
        <title>Orb-weaving spider Araneus ventricosus genome elucidates the spidroin gene catalogue.</title>
        <authorList>
            <person name="Kono N."/>
            <person name="Nakamura H."/>
            <person name="Ohtoshi R."/>
            <person name="Moran D.A.P."/>
            <person name="Shinohara A."/>
            <person name="Yoshida Y."/>
            <person name="Fujiwara M."/>
            <person name="Mori M."/>
            <person name="Tomita M."/>
            <person name="Arakawa K."/>
        </authorList>
    </citation>
    <scope>NUCLEOTIDE SEQUENCE [LARGE SCALE GENOMIC DNA]</scope>
</reference>
<feature type="region of interest" description="Disordered" evidence="1">
    <location>
        <begin position="211"/>
        <end position="234"/>
    </location>
</feature>
<dbReference type="Proteomes" id="UP000499080">
    <property type="component" value="Unassembled WGS sequence"/>
</dbReference>
<dbReference type="InterPro" id="IPR036397">
    <property type="entry name" value="RNaseH_sf"/>
</dbReference>
<protein>
    <submittedName>
        <fullName evidence="2">Uncharacterized protein</fullName>
    </submittedName>
</protein>
<evidence type="ECO:0000256" key="1">
    <source>
        <dbReference type="SAM" id="MobiDB-lite"/>
    </source>
</evidence>
<dbReference type="Gene3D" id="3.30.420.10">
    <property type="entry name" value="Ribonuclease H-like superfamily/Ribonuclease H"/>
    <property type="match status" value="1"/>
</dbReference>
<proteinExistence type="predicted"/>
<dbReference type="EMBL" id="BGPR01060434">
    <property type="protein sequence ID" value="GBO36292.1"/>
    <property type="molecule type" value="Genomic_DNA"/>
</dbReference>
<keyword evidence="3" id="KW-1185">Reference proteome</keyword>
<comment type="caution">
    <text evidence="2">The sequence shown here is derived from an EMBL/GenBank/DDBJ whole genome shotgun (WGS) entry which is preliminary data.</text>
</comment>
<name>A0A4Y2WIR4_ARAVE</name>
<organism evidence="2 3">
    <name type="scientific">Araneus ventricosus</name>
    <name type="common">Orbweaver spider</name>
    <name type="synonym">Epeira ventricosa</name>
    <dbReference type="NCBI Taxonomy" id="182803"/>
    <lineage>
        <taxon>Eukaryota</taxon>
        <taxon>Metazoa</taxon>
        <taxon>Ecdysozoa</taxon>
        <taxon>Arthropoda</taxon>
        <taxon>Chelicerata</taxon>
        <taxon>Arachnida</taxon>
        <taxon>Araneae</taxon>
        <taxon>Araneomorphae</taxon>
        <taxon>Entelegynae</taxon>
        <taxon>Araneoidea</taxon>
        <taxon>Araneidae</taxon>
        <taxon>Araneus</taxon>
    </lineage>
</organism>
<dbReference type="GO" id="GO:0003676">
    <property type="term" value="F:nucleic acid binding"/>
    <property type="evidence" value="ECO:0007669"/>
    <property type="project" value="InterPro"/>
</dbReference>
<dbReference type="AlphaFoldDB" id="A0A4Y2WIR4"/>
<evidence type="ECO:0000313" key="2">
    <source>
        <dbReference type="EMBL" id="GBO36292.1"/>
    </source>
</evidence>
<dbReference type="OrthoDB" id="3558968at2759"/>
<sequence>MVWRRKNEELNPKNLVGTVKYGGRDVLVWGCMSASELVTPPPDAVDDEPEPSAPPLEFMDKVRGYESASFEAGESISSGGAISPVENSLLSFSNMVQIRFLIVAVFPVLFLLEFSSLERSVIWEIFLDSVSCAMSLTKKLAGSSTRGDFVVCNNSFQAYTLAVSNVLQACRFAERDRCNCYLRRLYSRSLSNSSADTGPLSKQQVYIAEGASENKTGDKRIHQKPGLKGQSDKPAWYQRLLRPHAHRKFETNA</sequence>
<gene>
    <name evidence="2" type="ORF">AVEN_164245_1</name>
</gene>